<dbReference type="InterPro" id="IPR037271">
    <property type="entry name" value="PSII_PsbI_sf"/>
</dbReference>
<name>A0A3T0IAV6_9TRAC</name>
<dbReference type="PANTHER" id="PTHR35772">
    <property type="entry name" value="PHOTOSYSTEM II REACTION CENTER PROTEIN I"/>
    <property type="match status" value="1"/>
</dbReference>
<dbReference type="GO" id="GO:0009539">
    <property type="term" value="C:photosystem II reaction center"/>
    <property type="evidence" value="ECO:0007669"/>
    <property type="project" value="InterPro"/>
</dbReference>
<reference evidence="9" key="1">
    <citation type="journal article" date="2018" name="New Phytol.">
        <title>Lycophyte plastid genomics: extreme variation in GC, gene and intron content and multiple inversions between a direct and inverted orientation of the rRNA repeat.</title>
        <authorList>
            <person name="Mower J.P."/>
            <person name="Ma P.F."/>
            <person name="Grewe F."/>
            <person name="Taylor A."/>
            <person name="Michael T.P."/>
            <person name="VanBuren R."/>
            <person name="Qiu Y.L."/>
        </authorList>
    </citation>
    <scope>NUCLEOTIDE SEQUENCE</scope>
</reference>
<keyword evidence="7" id="KW-0604">Photosystem II</keyword>
<dbReference type="PANTHER" id="PTHR35772:SF1">
    <property type="entry name" value="PHOTOSYSTEM II REACTION CENTER PROTEIN I"/>
    <property type="match status" value="1"/>
</dbReference>
<dbReference type="Pfam" id="PF02532">
    <property type="entry name" value="PsbI"/>
    <property type="match status" value="1"/>
</dbReference>
<evidence type="ECO:0000313" key="9">
    <source>
        <dbReference type="EMBL" id="AZU95830.1"/>
    </source>
</evidence>
<sequence length="63" mass="6985">MGVCQSMDFEIDYLFHPTPSRYPGDYVTLTLKLLVHAAVISFVSLSVPGFLSNDPGRNPGRKE</sequence>
<dbReference type="SUPFAM" id="SSF161041">
    <property type="entry name" value="Photosystem II reaction center protein I, PsbI"/>
    <property type="match status" value="1"/>
</dbReference>
<dbReference type="GO" id="GO:0015979">
    <property type="term" value="P:photosynthesis"/>
    <property type="evidence" value="ECO:0007669"/>
    <property type="project" value="UniProtKB-KW"/>
</dbReference>
<proteinExistence type="predicted"/>
<keyword evidence="5 8" id="KW-1133">Transmembrane helix</keyword>
<keyword evidence="4 8" id="KW-0812">Transmembrane</keyword>
<protein>
    <submittedName>
        <fullName evidence="9">Photosystem II subunit I</fullName>
    </submittedName>
</protein>
<keyword evidence="6 8" id="KW-0472">Membrane</keyword>
<evidence type="ECO:0000256" key="3">
    <source>
        <dbReference type="ARBA" id="ARBA00022531"/>
    </source>
</evidence>
<accession>A0A3T0IAV6</accession>
<dbReference type="RefSeq" id="YP_009555713.1">
    <property type="nucleotide sequence ID" value="NC_040926.1"/>
</dbReference>
<feature type="transmembrane region" description="Helical" evidence="8">
    <location>
        <begin position="33"/>
        <end position="52"/>
    </location>
</feature>
<evidence type="ECO:0000256" key="4">
    <source>
        <dbReference type="ARBA" id="ARBA00022692"/>
    </source>
</evidence>
<organism evidence="9">
    <name type="scientific">Selaginella kraussiana</name>
    <dbReference type="NCBI Taxonomy" id="81964"/>
    <lineage>
        <taxon>Eukaryota</taxon>
        <taxon>Viridiplantae</taxon>
        <taxon>Streptophyta</taxon>
        <taxon>Embryophyta</taxon>
        <taxon>Tracheophyta</taxon>
        <taxon>Lycopodiopsida</taxon>
        <taxon>Selaginellales</taxon>
        <taxon>Selaginellaceae</taxon>
        <taxon>Selaginella</taxon>
    </lineage>
</organism>
<comment type="subcellular location">
    <subcellularLocation>
        <location evidence="1">Membrane</location>
        <topology evidence="1">Single-pass membrane protein</topology>
    </subcellularLocation>
</comment>
<gene>
    <name evidence="9" type="primary">psbI</name>
</gene>
<geneLocation type="plastid" evidence="9"/>
<evidence type="ECO:0000256" key="7">
    <source>
        <dbReference type="ARBA" id="ARBA00023276"/>
    </source>
</evidence>
<keyword evidence="3" id="KW-0602">Photosynthesis</keyword>
<dbReference type="AlphaFoldDB" id="A0A3T0IAV6"/>
<evidence type="ECO:0000256" key="6">
    <source>
        <dbReference type="ARBA" id="ARBA00023136"/>
    </source>
</evidence>
<evidence type="ECO:0000256" key="5">
    <source>
        <dbReference type="ARBA" id="ARBA00022989"/>
    </source>
</evidence>
<dbReference type="EMBL" id="MH549643">
    <property type="protein sequence ID" value="AZU95830.1"/>
    <property type="molecule type" value="Genomic_DNA"/>
</dbReference>
<evidence type="ECO:0000256" key="8">
    <source>
        <dbReference type="SAM" id="Phobius"/>
    </source>
</evidence>
<keyword evidence="9" id="KW-0934">Plastid</keyword>
<dbReference type="InterPro" id="IPR003686">
    <property type="entry name" value="PSII_PsbI"/>
</dbReference>
<keyword evidence="2" id="KW-0674">Reaction center</keyword>
<dbReference type="GeneID" id="39109938"/>
<dbReference type="GO" id="GO:0005737">
    <property type="term" value="C:cytoplasm"/>
    <property type="evidence" value="ECO:0007669"/>
    <property type="project" value="UniProtKB-ARBA"/>
</dbReference>
<evidence type="ECO:0000256" key="2">
    <source>
        <dbReference type="ARBA" id="ARBA00022469"/>
    </source>
</evidence>
<evidence type="ECO:0000256" key="1">
    <source>
        <dbReference type="ARBA" id="ARBA00004167"/>
    </source>
</evidence>